<dbReference type="InterPro" id="IPR036968">
    <property type="entry name" value="Enolpyruvate_Tfrase_sf"/>
</dbReference>
<evidence type="ECO:0000256" key="4">
    <source>
        <dbReference type="ARBA" id="ARBA00022605"/>
    </source>
</evidence>
<evidence type="ECO:0000256" key="8">
    <source>
        <dbReference type="HAMAP-Rule" id="MF_00210"/>
    </source>
</evidence>
<feature type="binding site" evidence="8">
    <location>
        <position position="170"/>
    </location>
    <ligand>
        <name>3-phosphoshikimate</name>
        <dbReference type="ChEBI" id="CHEBI:145989"/>
    </ligand>
</feature>
<evidence type="ECO:0000256" key="1">
    <source>
        <dbReference type="ARBA" id="ARBA00004811"/>
    </source>
</evidence>
<feature type="binding site" evidence="8">
    <location>
        <position position="22"/>
    </location>
    <ligand>
        <name>3-phosphoshikimate</name>
        <dbReference type="ChEBI" id="CHEBI:145989"/>
    </ligand>
</feature>
<dbReference type="InterPro" id="IPR023193">
    <property type="entry name" value="EPSP_synthase_CS"/>
</dbReference>
<feature type="binding site" evidence="8">
    <location>
        <position position="389"/>
    </location>
    <ligand>
        <name>phosphoenolpyruvate</name>
        <dbReference type="ChEBI" id="CHEBI:58702"/>
    </ligand>
</feature>
<keyword evidence="4 8" id="KW-0028">Amino-acid biosynthesis</keyword>
<feature type="binding site" evidence="8">
    <location>
        <position position="170"/>
    </location>
    <ligand>
        <name>phosphoenolpyruvate</name>
        <dbReference type="ChEBI" id="CHEBI:58702"/>
    </ligand>
</feature>
<feature type="binding site" evidence="8">
    <location>
        <position position="124"/>
    </location>
    <ligand>
        <name>phosphoenolpyruvate</name>
        <dbReference type="ChEBI" id="CHEBI:58702"/>
    </ligand>
</feature>
<dbReference type="EC" id="2.5.1.19" evidence="8"/>
<keyword evidence="5 8" id="KW-0808">Transferase</keyword>
<keyword evidence="3 8" id="KW-0963">Cytoplasm</keyword>
<feature type="binding site" evidence="8">
    <location>
        <position position="23"/>
    </location>
    <ligand>
        <name>3-phosphoshikimate</name>
        <dbReference type="ChEBI" id="CHEBI:145989"/>
    </ligand>
</feature>
<evidence type="ECO:0000256" key="2">
    <source>
        <dbReference type="ARBA" id="ARBA00009948"/>
    </source>
</evidence>
<evidence type="ECO:0000259" key="9">
    <source>
        <dbReference type="Pfam" id="PF00275"/>
    </source>
</evidence>
<evidence type="ECO:0000256" key="5">
    <source>
        <dbReference type="ARBA" id="ARBA00022679"/>
    </source>
</evidence>
<comment type="function">
    <text evidence="8">Catalyzes the transfer of the enolpyruvyl moiety of phosphoenolpyruvate (PEP) to the 5-hydroxyl of shikimate-3-phosphate (S3P) to produce enolpyruvyl shikimate-3-phosphate and inorganic phosphate.</text>
</comment>
<dbReference type="Gene3D" id="3.65.10.10">
    <property type="entry name" value="Enolpyruvate transferase domain"/>
    <property type="match status" value="2"/>
</dbReference>
<feature type="binding site" evidence="8">
    <location>
        <position position="347"/>
    </location>
    <ligand>
        <name>phosphoenolpyruvate</name>
        <dbReference type="ChEBI" id="CHEBI:58702"/>
    </ligand>
</feature>
<feature type="binding site" evidence="8">
    <location>
        <position position="96"/>
    </location>
    <ligand>
        <name>phosphoenolpyruvate</name>
        <dbReference type="ChEBI" id="CHEBI:58702"/>
    </ligand>
</feature>
<dbReference type="InterPro" id="IPR013792">
    <property type="entry name" value="RNA3'P_cycl/enolpyr_Trfase_a/b"/>
</dbReference>
<dbReference type="AlphaFoldDB" id="A0A934KNG2"/>
<comment type="caution">
    <text evidence="8">Lacks conserved residue(s) required for the propagation of feature annotation.</text>
</comment>
<sequence>MSSRHVAGATVVDGSITVPGDKSISHRALILGALIRGRSYVGNLSPAADVAATAAVLRACGGAVRPFDDGRVSLDGAGPGRSLRSPDGTLDCANSGTTMRLMAGVLSGHDLKATLDGDASLRRRPMERVAAPLRAMGAGVSTQDGCAPVRIAGTAQLRGVEHRLEVASAQVKSAILLAGLSADGPTVVHEPLPTRDHTERLLRACGADLAADGASITLRPGPLDPFGLAVPGDISSAAFFLALAAARPGWRVRCHGVGLNAGRTGILDVLIAMGAEVEVEDGPMAAEVEPQGNLTVTGAPLHGVTVDPSLVPRCVDELPAIAVVATQAEGRTEIRGAAELRHKESDRIGALVTGLRDLGATVDELPDGLVIDGPVRLRPARLDAAGDHRLAMAWTVAAALVAPDDGESVIEGADSVAVSYPGFFDDLARLLSGPR</sequence>
<comment type="caution">
    <text evidence="10">The sequence shown here is derived from an EMBL/GenBank/DDBJ whole genome shotgun (WGS) entry which is preliminary data.</text>
</comment>
<name>A0A934KNG2_9BACT</name>
<gene>
    <name evidence="8 10" type="primary">aroA</name>
    <name evidence="10" type="ORF">JF887_07280</name>
</gene>
<feature type="domain" description="Enolpyruvate transferase" evidence="9">
    <location>
        <begin position="9"/>
        <end position="427"/>
    </location>
</feature>
<dbReference type="PIRSF" id="PIRSF000505">
    <property type="entry name" value="EPSPS"/>
    <property type="match status" value="1"/>
</dbReference>
<proteinExistence type="inferred from homology"/>
<evidence type="ECO:0000256" key="7">
    <source>
        <dbReference type="ARBA" id="ARBA00044633"/>
    </source>
</evidence>
<comment type="subunit">
    <text evidence="8">Monomer.</text>
</comment>
<evidence type="ECO:0000313" key="11">
    <source>
        <dbReference type="Proteomes" id="UP000614410"/>
    </source>
</evidence>
<comment type="subcellular location">
    <subcellularLocation>
        <location evidence="8">Cytoplasm</location>
    </subcellularLocation>
</comment>
<dbReference type="CDD" id="cd01556">
    <property type="entry name" value="EPSP_synthase"/>
    <property type="match status" value="1"/>
</dbReference>
<dbReference type="NCBIfam" id="TIGR01356">
    <property type="entry name" value="aroA"/>
    <property type="match status" value="1"/>
</dbReference>
<dbReference type="PROSITE" id="PS00104">
    <property type="entry name" value="EPSP_SYNTHASE_1"/>
    <property type="match status" value="1"/>
</dbReference>
<dbReference type="InterPro" id="IPR006264">
    <property type="entry name" value="EPSP_synthase"/>
</dbReference>
<evidence type="ECO:0000256" key="6">
    <source>
        <dbReference type="ARBA" id="ARBA00023141"/>
    </source>
</evidence>
<dbReference type="InterPro" id="IPR001986">
    <property type="entry name" value="Enolpyruvate_Tfrase_dom"/>
</dbReference>
<reference evidence="10 11" key="1">
    <citation type="submission" date="2020-10" db="EMBL/GenBank/DDBJ databases">
        <title>Ca. Dormibacterota MAGs.</title>
        <authorList>
            <person name="Montgomery K."/>
        </authorList>
    </citation>
    <scope>NUCLEOTIDE SEQUENCE [LARGE SCALE GENOMIC DNA]</scope>
    <source>
        <strain evidence="10">Mitchell_Peninsula_5</strain>
    </source>
</reference>
<protein>
    <recommendedName>
        <fullName evidence="8">3-phosphoshikimate 1-carboxyvinyltransferase</fullName>
        <ecNumber evidence="8">2.5.1.19</ecNumber>
    </recommendedName>
    <alternativeName>
        <fullName evidence="8">5-enolpyruvylshikimate-3-phosphate synthase</fullName>
        <shortName evidence="8">EPSP synthase</shortName>
        <shortName evidence="8">EPSPS</shortName>
    </alternativeName>
</protein>
<dbReference type="SUPFAM" id="SSF55205">
    <property type="entry name" value="EPT/RTPC-like"/>
    <property type="match status" value="1"/>
</dbReference>
<dbReference type="FunFam" id="3.65.10.10:FF:000005">
    <property type="entry name" value="3-phosphoshikimate 1-carboxyvinyltransferase"/>
    <property type="match status" value="1"/>
</dbReference>
<feature type="binding site" evidence="8">
    <location>
        <position position="316"/>
    </location>
    <ligand>
        <name>3-phosphoshikimate</name>
        <dbReference type="ChEBI" id="CHEBI:145989"/>
    </ligand>
</feature>
<organism evidence="10 11">
    <name type="scientific">Candidatus Amunia macphersoniae</name>
    <dbReference type="NCBI Taxonomy" id="3127014"/>
    <lineage>
        <taxon>Bacteria</taxon>
        <taxon>Bacillati</taxon>
        <taxon>Candidatus Dormiibacterota</taxon>
        <taxon>Candidatus Dormibacteria</taxon>
        <taxon>Candidatus Aeolococcales</taxon>
        <taxon>Candidatus Aeolococcaceae</taxon>
        <taxon>Candidatus Amunia</taxon>
    </lineage>
</organism>
<comment type="catalytic activity">
    <reaction evidence="7">
        <text>3-phosphoshikimate + phosphoenolpyruvate = 5-O-(1-carboxyvinyl)-3-phosphoshikimate + phosphate</text>
        <dbReference type="Rhea" id="RHEA:21256"/>
        <dbReference type="ChEBI" id="CHEBI:43474"/>
        <dbReference type="ChEBI" id="CHEBI:57701"/>
        <dbReference type="ChEBI" id="CHEBI:58702"/>
        <dbReference type="ChEBI" id="CHEBI:145989"/>
        <dbReference type="EC" id="2.5.1.19"/>
    </reaction>
    <physiologicalReaction direction="left-to-right" evidence="7">
        <dbReference type="Rhea" id="RHEA:21257"/>
    </physiologicalReaction>
</comment>
<feature type="binding site" evidence="8">
    <location>
        <position position="168"/>
    </location>
    <ligand>
        <name>3-phosphoshikimate</name>
        <dbReference type="ChEBI" id="CHEBI:145989"/>
    </ligand>
</feature>
<feature type="binding site" evidence="8">
    <location>
        <position position="22"/>
    </location>
    <ligand>
        <name>phosphoenolpyruvate</name>
        <dbReference type="ChEBI" id="CHEBI:58702"/>
    </ligand>
</feature>
<evidence type="ECO:0000313" key="10">
    <source>
        <dbReference type="EMBL" id="MBJ7609220.1"/>
    </source>
</evidence>
<dbReference type="Proteomes" id="UP000614410">
    <property type="component" value="Unassembled WGS sequence"/>
</dbReference>
<keyword evidence="6 8" id="KW-0057">Aromatic amino acid biosynthesis</keyword>
<dbReference type="GO" id="GO:0008652">
    <property type="term" value="P:amino acid biosynthetic process"/>
    <property type="evidence" value="ECO:0007669"/>
    <property type="project" value="UniProtKB-KW"/>
</dbReference>
<dbReference type="Pfam" id="PF00275">
    <property type="entry name" value="EPSP_synthase"/>
    <property type="match status" value="1"/>
</dbReference>
<comment type="similarity">
    <text evidence="2 8">Belongs to the EPSP synthase family.</text>
</comment>
<feature type="binding site" evidence="8">
    <location>
        <position position="27"/>
    </location>
    <ligand>
        <name>3-phosphoshikimate</name>
        <dbReference type="ChEBI" id="CHEBI:145989"/>
    </ligand>
</feature>
<dbReference type="PROSITE" id="PS00885">
    <property type="entry name" value="EPSP_SYNTHASE_2"/>
    <property type="match status" value="1"/>
</dbReference>
<dbReference type="HAMAP" id="MF_00210">
    <property type="entry name" value="EPSP_synth"/>
    <property type="match status" value="1"/>
</dbReference>
<dbReference type="PANTHER" id="PTHR21090:SF5">
    <property type="entry name" value="PENTAFUNCTIONAL AROM POLYPEPTIDE"/>
    <property type="match status" value="1"/>
</dbReference>
<comment type="pathway">
    <text evidence="1 8">Metabolic intermediate biosynthesis; chorismate biosynthesis; chorismate from D-erythrose 4-phosphate and phosphoenolpyruvate: step 6/7.</text>
</comment>
<dbReference type="GO" id="GO:0003866">
    <property type="term" value="F:3-phosphoshikimate 1-carboxyvinyltransferase activity"/>
    <property type="evidence" value="ECO:0007669"/>
    <property type="project" value="UniProtKB-UniRule"/>
</dbReference>
<feature type="active site" description="Proton acceptor" evidence="8">
    <location>
        <position position="316"/>
    </location>
</feature>
<evidence type="ECO:0000256" key="3">
    <source>
        <dbReference type="ARBA" id="ARBA00022490"/>
    </source>
</evidence>
<dbReference type="PANTHER" id="PTHR21090">
    <property type="entry name" value="AROM/DEHYDROQUINATE SYNTHASE"/>
    <property type="match status" value="1"/>
</dbReference>
<dbReference type="GO" id="GO:0009423">
    <property type="term" value="P:chorismate biosynthetic process"/>
    <property type="evidence" value="ECO:0007669"/>
    <property type="project" value="UniProtKB-UniRule"/>
</dbReference>
<dbReference type="EMBL" id="JAEKNN010000031">
    <property type="protein sequence ID" value="MBJ7609220.1"/>
    <property type="molecule type" value="Genomic_DNA"/>
</dbReference>
<accession>A0A934KNG2</accession>
<dbReference type="GO" id="GO:0005737">
    <property type="term" value="C:cytoplasm"/>
    <property type="evidence" value="ECO:0007669"/>
    <property type="project" value="UniProtKB-SubCell"/>
</dbReference>
<dbReference type="GO" id="GO:0009073">
    <property type="term" value="P:aromatic amino acid family biosynthetic process"/>
    <property type="evidence" value="ECO:0007669"/>
    <property type="project" value="UniProtKB-KW"/>
</dbReference>
<feature type="binding site" evidence="8">
    <location>
        <position position="343"/>
    </location>
    <ligand>
        <name>3-phosphoshikimate</name>
        <dbReference type="ChEBI" id="CHEBI:145989"/>
    </ligand>
</feature>